<dbReference type="PROSITE" id="PS50294">
    <property type="entry name" value="WD_REPEATS_REGION"/>
    <property type="match status" value="1"/>
</dbReference>
<feature type="compositionally biased region" description="Polar residues" evidence="4">
    <location>
        <begin position="1729"/>
        <end position="1738"/>
    </location>
</feature>
<dbReference type="Proteomes" id="UP000245119">
    <property type="component" value="Linkage Group LG3"/>
</dbReference>
<feature type="region of interest" description="Disordered" evidence="4">
    <location>
        <begin position="1"/>
        <end position="91"/>
    </location>
</feature>
<evidence type="ECO:0000256" key="4">
    <source>
        <dbReference type="SAM" id="MobiDB-lite"/>
    </source>
</evidence>
<dbReference type="Pfam" id="PF25469">
    <property type="entry name" value="WHD_NWD1"/>
    <property type="match status" value="1"/>
</dbReference>
<dbReference type="Pfam" id="PF05729">
    <property type="entry name" value="NACHT"/>
    <property type="match status" value="1"/>
</dbReference>
<evidence type="ECO:0000313" key="7">
    <source>
        <dbReference type="Proteomes" id="UP000245119"/>
    </source>
</evidence>
<dbReference type="InterPro" id="IPR052752">
    <property type="entry name" value="NACHT-WD_repeat"/>
</dbReference>
<sequence>MPRDLKPLSHLLVGTDRRNIRPRPGKGRRQVTGSQVTPDSGMRRIHKLMKLAEDGRRRSTVLPPLESEPSFSRSPRKGYTGNSFTEENEGGKKLRRVSMELDRKIISHLRSRHERKPSIFFKYSEIGEKVADDRKPRKSMSKSRKPSYSRSRPSVTGDSLVNGLSKEPASSQNGLHGSQQEKSFGKGIPLPRIGKTSAAGQEVHPRRSSVKGKRKVSVFEPTDSGEDIQHDSAKGEETPMAGNSGQNTLGVDGDLEQDLKEEQGPPAQVQPVEEEEEVEEMEVTFRSINISPVPTPVVHRPETREMTRLSLRDYVTQVLGGHVHRRCPPDNRVIRLYVLSGFTDTVVERTVLMEEVYPRLREFCQLKGRELEVCDLHWGLRDHVSDDHRVPEIICKTLARCQECNVGVNLLGGCTARNKCASSARSIADIEATRAERERLRQLEAAATTAAPESITAATADVTSADVREPGDTRPSAEDEEIMFVYNHRLTSHRRCRSRKVLPPAKQRHQARAGRHPVSKGERRRYPGFLEMELEQALESEQDKSHAICALRTFREVTGRAGDPAAEDYFDVIVGKTRTMNPAAAKRLQLLREELVAQRLPHSQVSEFPVEWDPQGMRTNGLRDHVVYLERLCKQILETVKRRLSESLETSDDKSWTSQLYREVAHHVRFCHERVKKFHGRKDILTIIKSYIRSNTRLPLVLYGKTGSGKSAIIAKAAKEINKWCRGSDRDIRVVVRFIGVTQESRSVRTLLRSLCLQMCHMFAKQPIRSAHSKQAAISRVDYKGLVNDFGHRMKQATEDEPLVLLLDGVDSLTDDHDGRKMAWIPRELPEHVHLVISTSPDEKLDCLPALRKMLVGKEDCLLEVSELPDNDAAAIVTHWLNSGGRCLTSEQFDILMAAFAKCPVPLFLKIAYNETLLWRSYTPLATCKLADGIKKLAVLRFGRLERDHGEPLVRRALGYVTAARHGITSRELEDLLSLDDVVMDDVSATYRPPRRRLPPLLLVRLLEDAADLLLEFAADNVTTLRWAHAQFQEAAKERYLDQRDKAPSYHKALAEYFMGTWAGKPKPFTGNEKGADRLVAAQELYMEPEDSLGDGSDRVYNLRKINEMPFHLLHAQLLTELKSVALLSFEWILAKLCGTTLRGLLEEYSVAIQACPEDQELKILSDTLHLSGTALQKDPRQLAAQLVGRLDGVIARDTPKTAGDPRKLPNILKLVEAAKSSSLPALIPSVECLTPPGGILFDLLSGHTDQITAVTLTSDGMRAVTSSLDNTIKLWDLRTGRVVRTLDGVGANVTALRTAKSNSLVVTVEGAVIRLWSVRTGACVLVVDDRPDPAVVCMANEGQTLAAIYEGTNTFRSWEMEGFKKLCEVDSPNERGVHKDRSILIADAVYNDLVLHAFRSANTATVQHARSGRVVRTLTCFEKGSSITAVAVSREYHVICCRQQYMQLHEVHVLELFDQRKGAYLRSVRGCVHDRVTDLQINLVGSHALAVCAWESQQMSDIALWNLETEDHKHLARHPLVASAVACLDFRFCLTAAKGENSLRIWNLAGKVNQPAPRLKKQLGVADVMPMLDNPRYVVAKAVNHGPISIWNVAKGKCLQAAVRVERGLTEASDAVVVRNTRLVILTERGFSSATEDPRPVFQTVLVYDLKAKRYERRLKDCYIVPSLSHEYVLLDGERLLGPSENRSHFIIWSLTTGQVVQRIKTNFKEMERRKMEVSAMGAGLLDSSRTAATKPSRSSKHGAAGSHIMTPWDRRAETQSAKKRRHEGEAEVERQRVEELVKEKENGIEQFIISGDQKKLVASFYAHHLCVFDIESQKHTQTLENDNSLLLLHVAALTWDGSHLVHANYDENDKVSYVTLWDCETGEVKKRLKRETDVLALGITNDASRIVIGKAPNQLHIWDPMRPNSLRRARGYDGLQFGVGSKIFLQEDTSRAVVFAGDISVWDLDKGTALAVFTPDTRVLCCQALFSGQLVVFGLYERQELVVLRLSGKSVPRLDETGGMELFGETTGDTTDEEADEEGE</sequence>
<dbReference type="InterPro" id="IPR003593">
    <property type="entry name" value="AAA+_ATPase"/>
</dbReference>
<feature type="region of interest" description="Disordered" evidence="4">
    <location>
        <begin position="131"/>
        <end position="252"/>
    </location>
</feature>
<feature type="compositionally biased region" description="Basic residues" evidence="4">
    <location>
        <begin position="136"/>
        <end position="147"/>
    </location>
</feature>
<feature type="compositionally biased region" description="Basic residues" evidence="4">
    <location>
        <begin position="502"/>
        <end position="518"/>
    </location>
</feature>
<dbReference type="PANTHER" id="PTHR19871:SF43">
    <property type="entry name" value="SI:CH211-212K18.6"/>
    <property type="match status" value="1"/>
</dbReference>
<proteinExistence type="predicted"/>
<dbReference type="EMBL" id="PZQS01000003">
    <property type="protein sequence ID" value="PVD33550.1"/>
    <property type="molecule type" value="Genomic_DNA"/>
</dbReference>
<feature type="compositionally biased region" description="Acidic residues" evidence="4">
    <location>
        <begin position="2016"/>
        <end position="2026"/>
    </location>
</feature>
<dbReference type="PANTHER" id="PTHR19871">
    <property type="entry name" value="BETA TRANSDUCIN-RELATED PROTEIN"/>
    <property type="match status" value="1"/>
</dbReference>
<dbReference type="SUPFAM" id="SSF82171">
    <property type="entry name" value="DPP6 N-terminal domain-like"/>
    <property type="match status" value="1"/>
</dbReference>
<dbReference type="SUPFAM" id="SSF52540">
    <property type="entry name" value="P-loop containing nucleoside triphosphate hydrolases"/>
    <property type="match status" value="1"/>
</dbReference>
<dbReference type="Gene3D" id="3.40.50.300">
    <property type="entry name" value="P-loop containing nucleotide triphosphate hydrolases"/>
    <property type="match status" value="1"/>
</dbReference>
<dbReference type="InterPro" id="IPR057588">
    <property type="entry name" value="NWD1/2-like_WH"/>
</dbReference>
<dbReference type="SMART" id="SM00320">
    <property type="entry name" value="WD40"/>
    <property type="match status" value="6"/>
</dbReference>
<name>A0A2T7PJG3_POMCA</name>
<evidence type="ECO:0000313" key="6">
    <source>
        <dbReference type="EMBL" id="PVD33550.1"/>
    </source>
</evidence>
<dbReference type="SMART" id="SM00382">
    <property type="entry name" value="AAA"/>
    <property type="match status" value="1"/>
</dbReference>
<dbReference type="PROSITE" id="PS50082">
    <property type="entry name" value="WD_REPEATS_2"/>
    <property type="match status" value="1"/>
</dbReference>
<feature type="repeat" description="WD" evidence="3">
    <location>
        <begin position="1245"/>
        <end position="1286"/>
    </location>
</feature>
<dbReference type="OrthoDB" id="2325716at2759"/>
<feature type="compositionally biased region" description="Polar residues" evidence="4">
    <location>
        <begin position="168"/>
        <end position="182"/>
    </location>
</feature>
<feature type="domain" description="AAA+ ATPase" evidence="5">
    <location>
        <begin position="696"/>
        <end position="870"/>
    </location>
</feature>
<dbReference type="Gene3D" id="2.130.10.10">
    <property type="entry name" value="YVTN repeat-like/Quinoprotein amine dehydrogenase"/>
    <property type="match status" value="3"/>
</dbReference>
<dbReference type="SUPFAM" id="SSF101908">
    <property type="entry name" value="Putative isomerase YbhE"/>
    <property type="match status" value="1"/>
</dbReference>
<protein>
    <recommendedName>
        <fullName evidence="5">AAA+ ATPase domain-containing protein</fullName>
    </recommendedName>
</protein>
<keyword evidence="1 3" id="KW-0853">WD repeat</keyword>
<feature type="region of interest" description="Disordered" evidence="4">
    <location>
        <begin position="1728"/>
        <end position="1773"/>
    </location>
</feature>
<feature type="region of interest" description="Disordered" evidence="4">
    <location>
        <begin position="2003"/>
        <end position="2026"/>
    </location>
</feature>
<dbReference type="InterPro" id="IPR007111">
    <property type="entry name" value="NACHT_NTPase"/>
</dbReference>
<dbReference type="InterPro" id="IPR015943">
    <property type="entry name" value="WD40/YVTN_repeat-like_dom_sf"/>
</dbReference>
<reference evidence="6 7" key="1">
    <citation type="submission" date="2018-04" db="EMBL/GenBank/DDBJ databases">
        <title>The genome of golden apple snail Pomacea canaliculata provides insight into stress tolerance and invasive adaptation.</title>
        <authorList>
            <person name="Liu C."/>
            <person name="Liu B."/>
            <person name="Ren Y."/>
            <person name="Zhang Y."/>
            <person name="Wang H."/>
            <person name="Li S."/>
            <person name="Jiang F."/>
            <person name="Yin L."/>
            <person name="Zhang G."/>
            <person name="Qian W."/>
            <person name="Fan W."/>
        </authorList>
    </citation>
    <scope>NUCLEOTIDE SEQUENCE [LARGE SCALE GENOMIC DNA]</scope>
    <source>
        <strain evidence="6">SZHN2017</strain>
        <tissue evidence="6">Muscle</tissue>
    </source>
</reference>
<keyword evidence="2" id="KW-0677">Repeat</keyword>
<feature type="compositionally biased region" description="Basic residues" evidence="4">
    <location>
        <begin position="206"/>
        <end position="216"/>
    </location>
</feature>
<evidence type="ECO:0000256" key="1">
    <source>
        <dbReference type="ARBA" id="ARBA00022574"/>
    </source>
</evidence>
<dbReference type="STRING" id="400727.A0A2T7PJG3"/>
<dbReference type="PROSITE" id="PS00678">
    <property type="entry name" value="WD_REPEATS_1"/>
    <property type="match status" value="1"/>
</dbReference>
<dbReference type="Pfam" id="PF00400">
    <property type="entry name" value="WD40"/>
    <property type="match status" value="1"/>
</dbReference>
<keyword evidence="7" id="KW-1185">Reference proteome</keyword>
<dbReference type="InterPro" id="IPR027417">
    <property type="entry name" value="P-loop_NTPase"/>
</dbReference>
<evidence type="ECO:0000259" key="5">
    <source>
        <dbReference type="SMART" id="SM00382"/>
    </source>
</evidence>
<feature type="compositionally biased region" description="Basic residues" evidence="4">
    <location>
        <begin position="20"/>
        <end position="29"/>
    </location>
</feature>
<gene>
    <name evidence="6" type="ORF">C0Q70_04807</name>
</gene>
<comment type="caution">
    <text evidence="6">The sequence shown here is derived from an EMBL/GenBank/DDBJ whole genome shotgun (WGS) entry which is preliminary data.</text>
</comment>
<feature type="region of interest" description="Disordered" evidence="4">
    <location>
        <begin position="502"/>
        <end position="522"/>
    </location>
</feature>
<accession>A0A2T7PJG3</accession>
<dbReference type="InterPro" id="IPR019775">
    <property type="entry name" value="WD40_repeat_CS"/>
</dbReference>
<organism evidence="6 7">
    <name type="scientific">Pomacea canaliculata</name>
    <name type="common">Golden apple snail</name>
    <dbReference type="NCBI Taxonomy" id="400727"/>
    <lineage>
        <taxon>Eukaryota</taxon>
        <taxon>Metazoa</taxon>
        <taxon>Spiralia</taxon>
        <taxon>Lophotrochozoa</taxon>
        <taxon>Mollusca</taxon>
        <taxon>Gastropoda</taxon>
        <taxon>Caenogastropoda</taxon>
        <taxon>Architaenioglossa</taxon>
        <taxon>Ampullarioidea</taxon>
        <taxon>Ampullariidae</taxon>
        <taxon>Pomacea</taxon>
    </lineage>
</organism>
<dbReference type="InterPro" id="IPR001680">
    <property type="entry name" value="WD40_rpt"/>
</dbReference>
<feature type="compositionally biased region" description="Basic and acidic residues" evidence="4">
    <location>
        <begin position="227"/>
        <end position="237"/>
    </location>
</feature>
<evidence type="ECO:0000256" key="2">
    <source>
        <dbReference type="ARBA" id="ARBA00022737"/>
    </source>
</evidence>
<evidence type="ECO:0000256" key="3">
    <source>
        <dbReference type="PROSITE-ProRule" id="PRU00221"/>
    </source>
</evidence>